<accession>A0A0J9SCN8</accession>
<dbReference type="InterPro" id="IPR013128">
    <property type="entry name" value="Peptidase_C1A"/>
</dbReference>
<dbReference type="Pfam" id="PF00112">
    <property type="entry name" value="Peptidase_C1"/>
    <property type="match status" value="1"/>
</dbReference>
<dbReference type="CDD" id="cd02248">
    <property type="entry name" value="Peptidase_C1A"/>
    <property type="match status" value="1"/>
</dbReference>
<dbReference type="SMART" id="SM00645">
    <property type="entry name" value="Pept_C1"/>
    <property type="match status" value="1"/>
</dbReference>
<evidence type="ECO:0000259" key="13">
    <source>
        <dbReference type="SMART" id="SM00848"/>
    </source>
</evidence>
<feature type="region of interest" description="Disordered" evidence="10">
    <location>
        <begin position="107"/>
        <end position="132"/>
    </location>
</feature>
<evidence type="ECO:0000256" key="9">
    <source>
        <dbReference type="ARBA" id="ARBA00023180"/>
    </source>
</evidence>
<evidence type="ECO:0000256" key="3">
    <source>
        <dbReference type="ARBA" id="ARBA00022692"/>
    </source>
</evidence>
<reference evidence="14 15" key="1">
    <citation type="submission" date="2011-08" db="EMBL/GenBank/DDBJ databases">
        <title>The Genome Sequence of Plasmodium vivax India VII.</title>
        <authorList>
            <consortium name="The Broad Institute Genome Sequencing Platform"/>
            <consortium name="The Broad Institute Genome Sequencing Center for Infectious Disease"/>
            <person name="Neafsey D."/>
            <person name="Carlton J."/>
            <person name="Barnwell J."/>
            <person name="Collins W."/>
            <person name="Escalante A."/>
            <person name="Mullikin J."/>
            <person name="Saul A."/>
            <person name="Guigo R."/>
            <person name="Camara F."/>
            <person name="Young S.K."/>
            <person name="Zeng Q."/>
            <person name="Gargeya S."/>
            <person name="Fitzgerald M."/>
            <person name="Haas B."/>
            <person name="Abouelleil A."/>
            <person name="Alvarado L."/>
            <person name="Arachchi H.M."/>
            <person name="Berlin A."/>
            <person name="Brown A."/>
            <person name="Chapman S.B."/>
            <person name="Chen Z."/>
            <person name="Dunbar C."/>
            <person name="Freedman E."/>
            <person name="Gearin G."/>
            <person name="Gellesch M."/>
            <person name="Goldberg J."/>
            <person name="Griggs A."/>
            <person name="Gujja S."/>
            <person name="Heiman D."/>
            <person name="Howarth C."/>
            <person name="Larson L."/>
            <person name="Lui A."/>
            <person name="MacDonald P.J.P."/>
            <person name="Montmayeur A."/>
            <person name="Murphy C."/>
            <person name="Neiman D."/>
            <person name="Pearson M."/>
            <person name="Priest M."/>
            <person name="Roberts A."/>
            <person name="Saif S."/>
            <person name="Shea T."/>
            <person name="Shenoy N."/>
            <person name="Sisk P."/>
            <person name="Stolte C."/>
            <person name="Sykes S."/>
            <person name="Wortman J."/>
            <person name="Nusbaum C."/>
            <person name="Birren B."/>
        </authorList>
    </citation>
    <scope>NUCLEOTIDE SEQUENCE [LARGE SCALE GENOMIC DNA]</scope>
    <source>
        <strain evidence="14 15">India VII</strain>
    </source>
</reference>
<evidence type="ECO:0000256" key="2">
    <source>
        <dbReference type="ARBA" id="ARBA00008455"/>
    </source>
</evidence>
<feature type="domain" description="Cathepsin propeptide inhibitor" evidence="13">
    <location>
        <begin position="167"/>
        <end position="224"/>
    </location>
</feature>
<dbReference type="PANTHER" id="PTHR12411">
    <property type="entry name" value="CYSTEINE PROTEASE FAMILY C1-RELATED"/>
    <property type="match status" value="1"/>
</dbReference>
<name>A0A0J9SCN8_PLAVI</name>
<evidence type="ECO:0000313" key="15">
    <source>
        <dbReference type="Proteomes" id="UP000053562"/>
    </source>
</evidence>
<comment type="subcellular location">
    <subcellularLocation>
        <location evidence="1">Membrane</location>
        <topology evidence="1">Single-pass type II membrane protein</topology>
    </subcellularLocation>
</comment>
<keyword evidence="9" id="KW-0325">Glycoprotein</keyword>
<dbReference type="EMBL" id="KQ234279">
    <property type="protein sequence ID" value="KMZ80401.1"/>
    <property type="molecule type" value="Genomic_DNA"/>
</dbReference>
<evidence type="ECO:0000256" key="11">
    <source>
        <dbReference type="SAM" id="Phobius"/>
    </source>
</evidence>
<evidence type="ECO:0000256" key="6">
    <source>
        <dbReference type="ARBA" id="ARBA00023136"/>
    </source>
</evidence>
<gene>
    <name evidence="14" type="ORF">PVIIG_03654</name>
</gene>
<dbReference type="SMR" id="A0A0J9SCN8"/>
<sequence>MEYHIEYASNESGKSEKEAFVQNSFSQTNGKGRKGLLVVLSVSAICLLAGSAFYFTRTGKESDGPLYGNALDESSSDDFIITTLLKSPGGKKFIVSKLTELVASYDKDGNSQEEKHSGELTTTEERSEKGEEHYKKRFGNLKISKKSEINFADAKFLMTNLESVNSFYLFVKEYGRKYKTEEEMQQRYLAFVENLEKIKAHNSRENVLYRKGMNQFGDLSFGEFKKKYLTLKSFDFKTFGGKLKRITNYEDVIDKYKPKDATFDHASYDWRLHKGVTPVKDQANCGSCWAFSTVGVVESQYAIRKNQLVSISEQQMVDCSTQNTGCYGGFIPLAFEDMIEMGGLCSSEDYPYVADIPEMCKFDICEQKYKINNFLEIPEDKFKEAIRFLGPLSVSIAVSDDFAFYRGGIFDGECGEAPNHAVILVGFGAEDAYDFDTKTMKKRYYYIVKNSWGVSWGEKGFIRLETDINGYRKPCSLGTEALVALVD</sequence>
<dbReference type="PROSITE" id="PS00139">
    <property type="entry name" value="THIOL_PROTEASE_CYS"/>
    <property type="match status" value="1"/>
</dbReference>
<dbReference type="InterPro" id="IPR039417">
    <property type="entry name" value="Peptidase_C1A_papain-like"/>
</dbReference>
<evidence type="ECO:0000313" key="14">
    <source>
        <dbReference type="EMBL" id="KMZ80401.1"/>
    </source>
</evidence>
<dbReference type="PRINTS" id="PR00705">
    <property type="entry name" value="PAPAIN"/>
</dbReference>
<keyword evidence="4" id="KW-0735">Signal-anchor</keyword>
<dbReference type="InterPro" id="IPR000668">
    <property type="entry name" value="Peptidase_C1A_C"/>
</dbReference>
<evidence type="ECO:0000256" key="5">
    <source>
        <dbReference type="ARBA" id="ARBA00022989"/>
    </source>
</evidence>
<feature type="domain" description="Peptidase C1A papain C-terminal" evidence="12">
    <location>
        <begin position="264"/>
        <end position="485"/>
    </location>
</feature>
<dbReference type="GO" id="GO:0008234">
    <property type="term" value="F:cysteine-type peptidase activity"/>
    <property type="evidence" value="ECO:0007669"/>
    <property type="project" value="InterPro"/>
</dbReference>
<dbReference type="Gene3D" id="1.10.287.2250">
    <property type="match status" value="1"/>
</dbReference>
<evidence type="ECO:0000256" key="10">
    <source>
        <dbReference type="SAM" id="MobiDB-lite"/>
    </source>
</evidence>
<dbReference type="Proteomes" id="UP000053562">
    <property type="component" value="Unassembled WGS sequence"/>
</dbReference>
<comment type="similarity">
    <text evidence="2">Belongs to the peptidase C1 family.</text>
</comment>
<evidence type="ECO:0000259" key="12">
    <source>
        <dbReference type="SMART" id="SM00645"/>
    </source>
</evidence>
<keyword evidence="5 11" id="KW-1133">Transmembrane helix</keyword>
<dbReference type="Gene3D" id="3.90.70.10">
    <property type="entry name" value="Cysteine proteinases"/>
    <property type="match status" value="1"/>
</dbReference>
<evidence type="ECO:0000256" key="8">
    <source>
        <dbReference type="ARBA" id="ARBA00023157"/>
    </source>
</evidence>
<dbReference type="GO" id="GO:0016020">
    <property type="term" value="C:membrane"/>
    <property type="evidence" value="ECO:0007669"/>
    <property type="project" value="UniProtKB-SubCell"/>
</dbReference>
<dbReference type="OrthoDB" id="190265at2759"/>
<organism evidence="14 15">
    <name type="scientific">Plasmodium vivax India VII</name>
    <dbReference type="NCBI Taxonomy" id="1077284"/>
    <lineage>
        <taxon>Eukaryota</taxon>
        <taxon>Sar</taxon>
        <taxon>Alveolata</taxon>
        <taxon>Apicomplexa</taxon>
        <taxon>Aconoidasida</taxon>
        <taxon>Haemosporida</taxon>
        <taxon>Plasmodiidae</taxon>
        <taxon>Plasmodium</taxon>
        <taxon>Plasmodium (Plasmodium)</taxon>
    </lineage>
</organism>
<dbReference type="InterPro" id="IPR013201">
    <property type="entry name" value="Prot_inhib_I29"/>
</dbReference>
<dbReference type="AlphaFoldDB" id="A0A0J9SCN8"/>
<keyword evidence="7" id="KW-0865">Zymogen</keyword>
<keyword evidence="6 11" id="KW-0472">Membrane</keyword>
<evidence type="ECO:0000256" key="4">
    <source>
        <dbReference type="ARBA" id="ARBA00022968"/>
    </source>
</evidence>
<dbReference type="InterPro" id="IPR038765">
    <property type="entry name" value="Papain-like_cys_pep_sf"/>
</dbReference>
<dbReference type="GO" id="GO:0006508">
    <property type="term" value="P:proteolysis"/>
    <property type="evidence" value="ECO:0007669"/>
    <property type="project" value="InterPro"/>
</dbReference>
<keyword evidence="3 11" id="KW-0812">Transmembrane</keyword>
<proteinExistence type="inferred from homology"/>
<evidence type="ECO:0000256" key="7">
    <source>
        <dbReference type="ARBA" id="ARBA00023145"/>
    </source>
</evidence>
<evidence type="ECO:0000256" key="1">
    <source>
        <dbReference type="ARBA" id="ARBA00004606"/>
    </source>
</evidence>
<keyword evidence="8" id="KW-1015">Disulfide bond</keyword>
<feature type="transmembrane region" description="Helical" evidence="11">
    <location>
        <begin position="35"/>
        <end position="55"/>
    </location>
</feature>
<protein>
    <submittedName>
        <fullName evidence="14">Vivapain-2</fullName>
    </submittedName>
</protein>
<dbReference type="InterPro" id="IPR000169">
    <property type="entry name" value="Pept_cys_AS"/>
</dbReference>
<dbReference type="Pfam" id="PF08246">
    <property type="entry name" value="Inhibitor_I29"/>
    <property type="match status" value="1"/>
</dbReference>
<dbReference type="SMART" id="SM00848">
    <property type="entry name" value="Inhibitor_I29"/>
    <property type="match status" value="1"/>
</dbReference>
<dbReference type="SUPFAM" id="SSF54001">
    <property type="entry name" value="Cysteine proteinases"/>
    <property type="match status" value="1"/>
</dbReference>